<dbReference type="Proteomes" id="UP001341840">
    <property type="component" value="Unassembled WGS sequence"/>
</dbReference>
<feature type="domain" description="Putative plant transposon protein" evidence="1">
    <location>
        <begin position="55"/>
        <end position="204"/>
    </location>
</feature>
<organism evidence="2 3">
    <name type="scientific">Stylosanthes scabra</name>
    <dbReference type="NCBI Taxonomy" id="79078"/>
    <lineage>
        <taxon>Eukaryota</taxon>
        <taxon>Viridiplantae</taxon>
        <taxon>Streptophyta</taxon>
        <taxon>Embryophyta</taxon>
        <taxon>Tracheophyta</taxon>
        <taxon>Spermatophyta</taxon>
        <taxon>Magnoliopsida</taxon>
        <taxon>eudicotyledons</taxon>
        <taxon>Gunneridae</taxon>
        <taxon>Pentapetalae</taxon>
        <taxon>rosids</taxon>
        <taxon>fabids</taxon>
        <taxon>Fabales</taxon>
        <taxon>Fabaceae</taxon>
        <taxon>Papilionoideae</taxon>
        <taxon>50 kb inversion clade</taxon>
        <taxon>dalbergioids sensu lato</taxon>
        <taxon>Dalbergieae</taxon>
        <taxon>Pterocarpus clade</taxon>
        <taxon>Stylosanthes</taxon>
    </lineage>
</organism>
<protein>
    <recommendedName>
        <fullName evidence="1">Putative plant transposon protein domain-containing protein</fullName>
    </recommendedName>
</protein>
<comment type="caution">
    <text evidence="2">The sequence shown here is derived from an EMBL/GenBank/DDBJ whole genome shotgun (WGS) entry which is preliminary data.</text>
</comment>
<sequence>MAWIGPWITPDSRLDVIWCELGAWKGLENRQIVHERIIRLDDDEERVLRERVFGLGWGFMYDPLIRINLSMVCESCANFSSGEQDHVFLQGKKIPFTEDNIRRHLGIHGDSPDAEVDDDFVALAKAYERGNDMDMAAIFSVIGQEGTNWANNPAINTIPKSLYNAILNPRATALHKIIMANMDPKTHGTNSDMKHALLIYVLMT</sequence>
<dbReference type="InterPro" id="IPR046796">
    <property type="entry name" value="Transposase_32_dom"/>
</dbReference>
<dbReference type="Pfam" id="PF20167">
    <property type="entry name" value="Transposase_32"/>
    <property type="match status" value="1"/>
</dbReference>
<reference evidence="2 3" key="1">
    <citation type="journal article" date="2023" name="Plants (Basel)">
        <title>Bridging the Gap: Combining Genomics and Transcriptomics Approaches to Understand Stylosanthes scabra, an Orphan Legume from the Brazilian Caatinga.</title>
        <authorList>
            <person name="Ferreira-Neto J.R.C."/>
            <person name="da Silva M.D."/>
            <person name="Binneck E."/>
            <person name="de Melo N.F."/>
            <person name="da Silva R.H."/>
            <person name="de Melo A.L.T.M."/>
            <person name="Pandolfi V."/>
            <person name="Bustamante F.O."/>
            <person name="Brasileiro-Vidal A.C."/>
            <person name="Benko-Iseppon A.M."/>
        </authorList>
    </citation>
    <scope>NUCLEOTIDE SEQUENCE [LARGE SCALE GENOMIC DNA]</scope>
    <source>
        <tissue evidence="2">Leaves</tissue>
    </source>
</reference>
<evidence type="ECO:0000259" key="1">
    <source>
        <dbReference type="Pfam" id="PF20167"/>
    </source>
</evidence>
<gene>
    <name evidence="2" type="ORF">PIB30_065012</name>
</gene>
<evidence type="ECO:0000313" key="2">
    <source>
        <dbReference type="EMBL" id="MED6186248.1"/>
    </source>
</evidence>
<name>A0ABU6WPV4_9FABA</name>
<dbReference type="EMBL" id="JASCZI010181885">
    <property type="protein sequence ID" value="MED6186248.1"/>
    <property type="molecule type" value="Genomic_DNA"/>
</dbReference>
<evidence type="ECO:0000313" key="3">
    <source>
        <dbReference type="Proteomes" id="UP001341840"/>
    </source>
</evidence>
<proteinExistence type="predicted"/>
<keyword evidence="3" id="KW-1185">Reference proteome</keyword>
<accession>A0ABU6WPV4</accession>